<keyword evidence="3 5" id="KW-0863">Zinc-finger</keyword>
<evidence type="ECO:0000259" key="7">
    <source>
        <dbReference type="PROSITE" id="PS50157"/>
    </source>
</evidence>
<sequence length="327" mass="36306">MEEVDMGQGAAEDSFVQLGPFASLTQVFADPSEFVSELSPLIELQQMPFGPSSARAFVGCADEASDVMVSGLSEDDVLVTDLPFFSELADVERFQDLGSINEQLIFQDHPDLHDEHLEDVMEVIGNQSGEEAPSKLLVPGSPGSPDPTPAGDGIPRRSSRRAPSTAAAAATTKESPARSASRAPTKKRVERDLVFKCEQCGHTSKTRELLRRHERVHTGPTKKCPECGKMFGQRNNLTRHMRTKHNVDSQGNEAPDMTKCDFEGCTFQTHRKDKLKDHIVAMHPREPKLTCGVSIYKTKNQPCRFVCFTPETMLNHRTVDHRHLPRD</sequence>
<evidence type="ECO:0000256" key="3">
    <source>
        <dbReference type="ARBA" id="ARBA00022771"/>
    </source>
</evidence>
<evidence type="ECO:0000313" key="9">
    <source>
        <dbReference type="Proteomes" id="UP001075354"/>
    </source>
</evidence>
<dbReference type="PANTHER" id="PTHR24403">
    <property type="entry name" value="ZINC FINGER PROTEIN"/>
    <property type="match status" value="1"/>
</dbReference>
<protein>
    <recommendedName>
        <fullName evidence="7">C2H2-type domain-containing protein</fullName>
    </recommendedName>
</protein>
<dbReference type="GO" id="GO:0008270">
    <property type="term" value="F:zinc ion binding"/>
    <property type="evidence" value="ECO:0007669"/>
    <property type="project" value="UniProtKB-KW"/>
</dbReference>
<feature type="domain" description="C2H2-type" evidence="7">
    <location>
        <begin position="222"/>
        <end position="250"/>
    </location>
</feature>
<accession>A0AAV7XT40</accession>
<dbReference type="PANTHER" id="PTHR24403:SF67">
    <property type="entry name" value="FI01116P-RELATED"/>
    <property type="match status" value="1"/>
</dbReference>
<dbReference type="InterPro" id="IPR036236">
    <property type="entry name" value="Znf_C2H2_sf"/>
</dbReference>
<proteinExistence type="predicted"/>
<dbReference type="Gene3D" id="3.30.160.60">
    <property type="entry name" value="Classic Zinc Finger"/>
    <property type="match status" value="2"/>
</dbReference>
<evidence type="ECO:0000256" key="4">
    <source>
        <dbReference type="ARBA" id="ARBA00022833"/>
    </source>
</evidence>
<dbReference type="EMBL" id="JAPTSV010000005">
    <property type="protein sequence ID" value="KAJ1527886.1"/>
    <property type="molecule type" value="Genomic_DNA"/>
</dbReference>
<keyword evidence="4" id="KW-0862">Zinc</keyword>
<name>A0AAV7XT40_9NEOP</name>
<dbReference type="AlphaFoldDB" id="A0AAV7XT40"/>
<dbReference type="PROSITE" id="PS50157">
    <property type="entry name" value="ZINC_FINGER_C2H2_2"/>
    <property type="match status" value="2"/>
</dbReference>
<evidence type="ECO:0000256" key="2">
    <source>
        <dbReference type="ARBA" id="ARBA00022737"/>
    </source>
</evidence>
<dbReference type="PROSITE" id="PS00028">
    <property type="entry name" value="ZINC_FINGER_C2H2_1"/>
    <property type="match status" value="1"/>
</dbReference>
<dbReference type="Proteomes" id="UP001075354">
    <property type="component" value="Chromosome 5"/>
</dbReference>
<comment type="caution">
    <text evidence="8">The sequence shown here is derived from an EMBL/GenBank/DDBJ whole genome shotgun (WGS) entry which is preliminary data.</text>
</comment>
<dbReference type="GO" id="GO:0005634">
    <property type="term" value="C:nucleus"/>
    <property type="evidence" value="ECO:0007669"/>
    <property type="project" value="TreeGrafter"/>
</dbReference>
<organism evidence="8 9">
    <name type="scientific">Megalurothrips usitatus</name>
    <name type="common">bean blossom thrips</name>
    <dbReference type="NCBI Taxonomy" id="439358"/>
    <lineage>
        <taxon>Eukaryota</taxon>
        <taxon>Metazoa</taxon>
        <taxon>Ecdysozoa</taxon>
        <taxon>Arthropoda</taxon>
        <taxon>Hexapoda</taxon>
        <taxon>Insecta</taxon>
        <taxon>Pterygota</taxon>
        <taxon>Neoptera</taxon>
        <taxon>Paraneoptera</taxon>
        <taxon>Thysanoptera</taxon>
        <taxon>Terebrantia</taxon>
        <taxon>Thripoidea</taxon>
        <taxon>Thripidae</taxon>
        <taxon>Megalurothrips</taxon>
    </lineage>
</organism>
<feature type="domain" description="C2H2-type" evidence="7">
    <location>
        <begin position="195"/>
        <end position="222"/>
    </location>
</feature>
<reference evidence="8" key="1">
    <citation type="submission" date="2022-12" db="EMBL/GenBank/DDBJ databases">
        <title>Chromosome-level genome assembly of the bean flower thrips Megalurothrips usitatus.</title>
        <authorList>
            <person name="Ma L."/>
            <person name="Liu Q."/>
            <person name="Li H."/>
            <person name="Cai W."/>
        </authorList>
    </citation>
    <scope>NUCLEOTIDE SEQUENCE</scope>
    <source>
        <strain evidence="8">Cailab_2022a</strain>
    </source>
</reference>
<evidence type="ECO:0000256" key="1">
    <source>
        <dbReference type="ARBA" id="ARBA00022723"/>
    </source>
</evidence>
<keyword evidence="9" id="KW-1185">Reference proteome</keyword>
<dbReference type="FunFam" id="3.30.160.60:FF:000446">
    <property type="entry name" value="Zinc finger protein"/>
    <property type="match status" value="1"/>
</dbReference>
<evidence type="ECO:0000313" key="8">
    <source>
        <dbReference type="EMBL" id="KAJ1527886.1"/>
    </source>
</evidence>
<keyword evidence="2" id="KW-0677">Repeat</keyword>
<evidence type="ECO:0000256" key="5">
    <source>
        <dbReference type="PROSITE-ProRule" id="PRU00042"/>
    </source>
</evidence>
<dbReference type="SUPFAM" id="SSF57667">
    <property type="entry name" value="beta-beta-alpha zinc fingers"/>
    <property type="match status" value="1"/>
</dbReference>
<dbReference type="InterPro" id="IPR013087">
    <property type="entry name" value="Znf_C2H2_type"/>
</dbReference>
<keyword evidence="1" id="KW-0479">Metal-binding</keyword>
<dbReference type="GO" id="GO:0045944">
    <property type="term" value="P:positive regulation of transcription by RNA polymerase II"/>
    <property type="evidence" value="ECO:0007669"/>
    <property type="project" value="TreeGrafter"/>
</dbReference>
<gene>
    <name evidence="8" type="ORF">ONE63_007822</name>
</gene>
<dbReference type="InterPro" id="IPR050688">
    <property type="entry name" value="Zinc_finger/UBP_domain"/>
</dbReference>
<evidence type="ECO:0000256" key="6">
    <source>
        <dbReference type="SAM" id="MobiDB-lite"/>
    </source>
</evidence>
<feature type="compositionally biased region" description="Low complexity" evidence="6">
    <location>
        <begin position="161"/>
        <end position="178"/>
    </location>
</feature>
<dbReference type="SMART" id="SM00355">
    <property type="entry name" value="ZnF_C2H2"/>
    <property type="match status" value="3"/>
</dbReference>
<feature type="region of interest" description="Disordered" evidence="6">
    <location>
        <begin position="130"/>
        <end position="187"/>
    </location>
</feature>
<dbReference type="Pfam" id="PF00096">
    <property type="entry name" value="zf-C2H2"/>
    <property type="match status" value="2"/>
</dbReference>